<dbReference type="InterPro" id="IPR005715">
    <property type="entry name" value="Glu_5kinase/COase_Synthase"/>
</dbReference>
<dbReference type="InterPro" id="IPR041739">
    <property type="entry name" value="G5K_ProB"/>
</dbReference>
<comment type="pathway">
    <text evidence="8">Amino-acid biosynthesis; L-proline biosynthesis; L-glutamate 5-semialdehyde from L-glutamate: step 1/2.</text>
</comment>
<dbReference type="Pfam" id="PF00696">
    <property type="entry name" value="AA_kinase"/>
    <property type="match status" value="1"/>
</dbReference>
<dbReference type="NCBIfam" id="TIGR01027">
    <property type="entry name" value="proB"/>
    <property type="match status" value="1"/>
</dbReference>
<dbReference type="GO" id="GO:0005829">
    <property type="term" value="C:cytosol"/>
    <property type="evidence" value="ECO:0007669"/>
    <property type="project" value="TreeGrafter"/>
</dbReference>
<dbReference type="InterPro" id="IPR011529">
    <property type="entry name" value="Glu_5kinase"/>
</dbReference>
<dbReference type="CDD" id="cd04242">
    <property type="entry name" value="AAK_G5K_ProB"/>
    <property type="match status" value="1"/>
</dbReference>
<evidence type="ECO:0000256" key="1">
    <source>
        <dbReference type="ARBA" id="ARBA00022490"/>
    </source>
</evidence>
<proteinExistence type="inferred from homology"/>
<keyword evidence="6 8" id="KW-0418">Kinase</keyword>
<comment type="caution">
    <text evidence="8">Lacks conserved residue(s) required for the propagation of feature annotation.</text>
</comment>
<protein>
    <recommendedName>
        <fullName evidence="8">Glutamate 5-kinase</fullName>
        <ecNumber evidence="8">2.7.2.11</ecNumber>
    </recommendedName>
    <alternativeName>
        <fullName evidence="8">Gamma-glutamyl kinase</fullName>
        <shortName evidence="8">GK</shortName>
    </alternativeName>
</protein>
<dbReference type="GO" id="GO:0005524">
    <property type="term" value="F:ATP binding"/>
    <property type="evidence" value="ECO:0007669"/>
    <property type="project" value="UniProtKB-KW"/>
</dbReference>
<dbReference type="SUPFAM" id="SSF88697">
    <property type="entry name" value="PUA domain-like"/>
    <property type="match status" value="1"/>
</dbReference>
<dbReference type="UniPathway" id="UPA00098">
    <property type="reaction ID" value="UER00359"/>
</dbReference>
<dbReference type="InterPro" id="IPR015947">
    <property type="entry name" value="PUA-like_sf"/>
</dbReference>
<dbReference type="PIRSF" id="PIRSF000729">
    <property type="entry name" value="GK"/>
    <property type="match status" value="1"/>
</dbReference>
<comment type="function">
    <text evidence="8">Catalyzes the transfer of a phosphate group to glutamate to form L-glutamate 5-phosphate.</text>
</comment>
<dbReference type="Gene3D" id="3.40.1160.10">
    <property type="entry name" value="Acetylglutamate kinase-like"/>
    <property type="match status" value="2"/>
</dbReference>
<comment type="catalytic activity">
    <reaction evidence="8">
        <text>L-glutamate + ATP = L-glutamyl 5-phosphate + ADP</text>
        <dbReference type="Rhea" id="RHEA:14877"/>
        <dbReference type="ChEBI" id="CHEBI:29985"/>
        <dbReference type="ChEBI" id="CHEBI:30616"/>
        <dbReference type="ChEBI" id="CHEBI:58274"/>
        <dbReference type="ChEBI" id="CHEBI:456216"/>
        <dbReference type="EC" id="2.7.2.11"/>
    </reaction>
</comment>
<reference evidence="10 11" key="1">
    <citation type="submission" date="2016-09" db="EMBL/GenBank/DDBJ databases">
        <title>Acidihalobacter prosperus V6 (DSM14174).</title>
        <authorList>
            <person name="Khaleque H.N."/>
            <person name="Ramsay J.P."/>
            <person name="Murphy R.J.T."/>
            <person name="Kaksonen A.H."/>
            <person name="Boxall N.J."/>
            <person name="Watkin E.L.J."/>
        </authorList>
    </citation>
    <scope>NUCLEOTIDE SEQUENCE [LARGE SCALE GENOMIC DNA]</scope>
    <source>
        <strain evidence="10 11">V6</strain>
    </source>
</reference>
<evidence type="ECO:0000259" key="9">
    <source>
        <dbReference type="PROSITE" id="PS50181"/>
    </source>
</evidence>
<dbReference type="FunFam" id="2.30.130.10:FF:000007">
    <property type="entry name" value="Glutamate 5-kinase"/>
    <property type="match status" value="1"/>
</dbReference>
<evidence type="ECO:0000256" key="3">
    <source>
        <dbReference type="ARBA" id="ARBA00022650"/>
    </source>
</evidence>
<feature type="binding site" evidence="8">
    <location>
        <position position="55"/>
    </location>
    <ligand>
        <name>substrate</name>
    </ligand>
</feature>
<accession>A0A1D8K4B7</accession>
<dbReference type="PROSITE" id="PS00902">
    <property type="entry name" value="GLUTAMATE_5_KINASE"/>
    <property type="match status" value="1"/>
</dbReference>
<dbReference type="Pfam" id="PF01472">
    <property type="entry name" value="PUA"/>
    <property type="match status" value="1"/>
</dbReference>
<dbReference type="PRINTS" id="PR00474">
    <property type="entry name" value="GLU5KINASE"/>
</dbReference>
<dbReference type="Gene3D" id="2.30.130.10">
    <property type="entry name" value="PUA domain"/>
    <property type="match status" value="1"/>
</dbReference>
<dbReference type="GO" id="GO:0004349">
    <property type="term" value="F:glutamate 5-kinase activity"/>
    <property type="evidence" value="ECO:0007669"/>
    <property type="project" value="UniProtKB-UniRule"/>
</dbReference>
<dbReference type="KEGG" id="aaeo:BJI67_00590"/>
<feature type="binding site" evidence="8">
    <location>
        <position position="15"/>
    </location>
    <ligand>
        <name>ATP</name>
        <dbReference type="ChEBI" id="CHEBI:30616"/>
    </ligand>
</feature>
<dbReference type="InterPro" id="IPR001057">
    <property type="entry name" value="Glu/AcGlu_kinase"/>
</dbReference>
<keyword evidence="5 8" id="KW-0547">Nucleotide-binding</keyword>
<dbReference type="InterPro" id="IPR001048">
    <property type="entry name" value="Asp/Glu/Uridylate_kinase"/>
</dbReference>
<evidence type="ECO:0000313" key="10">
    <source>
        <dbReference type="EMBL" id="AOV15754.1"/>
    </source>
</evidence>
<feature type="domain" description="F-box" evidence="9">
    <location>
        <begin position="341"/>
        <end position="373"/>
    </location>
</feature>
<sequence length="373" mass="40356">MNKREPTQGRRWVVKIGSSLLTADGRGLDHTALAGWAGQIARLRAAGKQIVLVSSGAVAEGMNRLGWKTRPSALHQLQAAAAVGQMGLIQAYQDEFARQELLAAQVLLTHDDLADRHRYLNARSTLRALLELDAIPVVNENDTVASDEIRFGDNDTLGALVANLVEADLLVILTDQSGLFDRDPRQHADAVLIAEGQASDVRLQGYAASGVGALGRGGMATKVAAARRAARSGAATVICAGREPDCLLRLAEGERLGTLLRPDREPLVARKQWIASQLKLRGEIWVDAGAEHALHTSGRSLLPVGVTEVRGEFARGEVVSVRNPEGREIARGLVNYAAEETRRIMRLPSESIERVLGYVDEPELIHRDNLVLI</sequence>
<dbReference type="PANTHER" id="PTHR43654:SF1">
    <property type="entry name" value="ISOPENTENYL PHOSPHATE KINASE"/>
    <property type="match status" value="1"/>
</dbReference>
<dbReference type="PROSITE" id="PS50890">
    <property type="entry name" value="PUA"/>
    <property type="match status" value="1"/>
</dbReference>
<dbReference type="SUPFAM" id="SSF53633">
    <property type="entry name" value="Carbamate kinase-like"/>
    <property type="match status" value="1"/>
</dbReference>
<keyword evidence="11" id="KW-1185">Reference proteome</keyword>
<dbReference type="EC" id="2.7.2.11" evidence="8"/>
<dbReference type="SMART" id="SM00359">
    <property type="entry name" value="PUA"/>
    <property type="match status" value="1"/>
</dbReference>
<dbReference type="FunFam" id="3.40.1160.10:FF:000018">
    <property type="entry name" value="Glutamate 5-kinase"/>
    <property type="match status" value="1"/>
</dbReference>
<dbReference type="InterPro" id="IPR036393">
    <property type="entry name" value="AceGlu_kinase-like_sf"/>
</dbReference>
<dbReference type="Proteomes" id="UP000095342">
    <property type="component" value="Chromosome"/>
</dbReference>
<keyword evidence="7 8" id="KW-0067">ATP-binding</keyword>
<evidence type="ECO:0000256" key="5">
    <source>
        <dbReference type="ARBA" id="ARBA00022741"/>
    </source>
</evidence>
<evidence type="ECO:0000313" key="11">
    <source>
        <dbReference type="Proteomes" id="UP000095342"/>
    </source>
</evidence>
<comment type="similarity">
    <text evidence="8">Belongs to the glutamate 5-kinase family.</text>
</comment>
<dbReference type="HAMAP" id="MF_00456">
    <property type="entry name" value="ProB"/>
    <property type="match status" value="1"/>
</dbReference>
<evidence type="ECO:0000256" key="2">
    <source>
        <dbReference type="ARBA" id="ARBA00022605"/>
    </source>
</evidence>
<dbReference type="InterPro" id="IPR001810">
    <property type="entry name" value="F-box_dom"/>
</dbReference>
<name>A0A1D8K4B7_9GAMM</name>
<dbReference type="GO" id="GO:0003723">
    <property type="term" value="F:RNA binding"/>
    <property type="evidence" value="ECO:0007669"/>
    <property type="project" value="InterPro"/>
</dbReference>
<comment type="subcellular location">
    <subcellularLocation>
        <location evidence="8">Cytoplasm</location>
    </subcellularLocation>
</comment>
<dbReference type="PROSITE" id="PS50181">
    <property type="entry name" value="FBOX"/>
    <property type="match status" value="1"/>
</dbReference>
<feature type="binding site" evidence="8">
    <location>
        <position position="142"/>
    </location>
    <ligand>
        <name>substrate</name>
    </ligand>
</feature>
<dbReference type="InterPro" id="IPR019797">
    <property type="entry name" value="Glutamate_5-kinase_CS"/>
</dbReference>
<keyword evidence="4 8" id="KW-0808">Transferase</keyword>
<dbReference type="AlphaFoldDB" id="A0A1D8K4B7"/>
<evidence type="ECO:0000256" key="8">
    <source>
        <dbReference type="HAMAP-Rule" id="MF_00456"/>
    </source>
</evidence>
<feature type="binding site" evidence="8">
    <location>
        <position position="154"/>
    </location>
    <ligand>
        <name>substrate</name>
    </ligand>
</feature>
<dbReference type="GO" id="GO:0055129">
    <property type="term" value="P:L-proline biosynthetic process"/>
    <property type="evidence" value="ECO:0007669"/>
    <property type="project" value="UniProtKB-UniRule"/>
</dbReference>
<dbReference type="InterPro" id="IPR036974">
    <property type="entry name" value="PUA_sf"/>
</dbReference>
<dbReference type="CDD" id="cd21157">
    <property type="entry name" value="PUA_G5K"/>
    <property type="match status" value="1"/>
</dbReference>
<keyword evidence="3 8" id="KW-0641">Proline biosynthesis</keyword>
<feature type="binding site" evidence="8">
    <location>
        <begin position="174"/>
        <end position="175"/>
    </location>
    <ligand>
        <name>ATP</name>
        <dbReference type="ChEBI" id="CHEBI:30616"/>
    </ligand>
</feature>
<evidence type="ECO:0000256" key="7">
    <source>
        <dbReference type="ARBA" id="ARBA00022840"/>
    </source>
</evidence>
<dbReference type="InterPro" id="IPR002478">
    <property type="entry name" value="PUA"/>
</dbReference>
<evidence type="ECO:0000256" key="6">
    <source>
        <dbReference type="ARBA" id="ARBA00022777"/>
    </source>
</evidence>
<evidence type="ECO:0000256" key="4">
    <source>
        <dbReference type="ARBA" id="ARBA00022679"/>
    </source>
</evidence>
<keyword evidence="1 8" id="KW-0963">Cytoplasm</keyword>
<gene>
    <name evidence="8" type="primary">proB</name>
    <name evidence="10" type="ORF">BJI67_00590</name>
</gene>
<dbReference type="EMBL" id="CP017448">
    <property type="protein sequence ID" value="AOV15754.1"/>
    <property type="molecule type" value="Genomic_DNA"/>
</dbReference>
<dbReference type="PANTHER" id="PTHR43654">
    <property type="entry name" value="GLUTAMATE 5-KINASE"/>
    <property type="match status" value="1"/>
</dbReference>
<dbReference type="RefSeq" id="WP_070071355.1">
    <property type="nucleotide sequence ID" value="NZ_CP017448.1"/>
</dbReference>
<organism evidence="10 11">
    <name type="scientific">Acidihalobacter aeolianus</name>
    <dbReference type="NCBI Taxonomy" id="2792603"/>
    <lineage>
        <taxon>Bacteria</taxon>
        <taxon>Pseudomonadati</taxon>
        <taxon>Pseudomonadota</taxon>
        <taxon>Gammaproteobacteria</taxon>
        <taxon>Chromatiales</taxon>
        <taxon>Ectothiorhodospiraceae</taxon>
        <taxon>Acidihalobacter</taxon>
    </lineage>
</organism>
<keyword evidence="2 8" id="KW-0028">Amino-acid biosynthesis</keyword>